<gene>
    <name evidence="3" type="ORF">UFOVP1200_22</name>
    <name evidence="2" type="ORF">UFOVP469_49</name>
</gene>
<evidence type="ECO:0000256" key="1">
    <source>
        <dbReference type="SAM" id="MobiDB-lite"/>
    </source>
</evidence>
<name>A0A6J5MEV7_9CAUD</name>
<accession>A0A6J5MEV7</accession>
<sequence>MSKPRWTPERDDLLRRLRASDMRRQDMVVAINEGYDAKVNAEQMSDRARTIGAARPERIASKHDHSKATPIYRTDDAYRAMSMRFAQALRDAGIRYQGIVEKTPPRMGIMSGRDPRTEMMIAARSQMARQNRLATGEW</sequence>
<evidence type="ECO:0000313" key="2">
    <source>
        <dbReference type="EMBL" id="CAB4144731.1"/>
    </source>
</evidence>
<dbReference type="EMBL" id="LR797153">
    <property type="protein sequence ID" value="CAB4189889.1"/>
    <property type="molecule type" value="Genomic_DNA"/>
</dbReference>
<protein>
    <submittedName>
        <fullName evidence="2">Uncharacterized protein</fullName>
    </submittedName>
</protein>
<organism evidence="2">
    <name type="scientific">uncultured Caudovirales phage</name>
    <dbReference type="NCBI Taxonomy" id="2100421"/>
    <lineage>
        <taxon>Viruses</taxon>
        <taxon>Duplodnaviria</taxon>
        <taxon>Heunggongvirae</taxon>
        <taxon>Uroviricota</taxon>
        <taxon>Caudoviricetes</taxon>
        <taxon>Peduoviridae</taxon>
        <taxon>Maltschvirus</taxon>
        <taxon>Maltschvirus maltsch</taxon>
    </lineage>
</organism>
<proteinExistence type="predicted"/>
<reference evidence="2" key="1">
    <citation type="submission" date="2020-04" db="EMBL/GenBank/DDBJ databases">
        <authorList>
            <person name="Chiriac C."/>
            <person name="Salcher M."/>
            <person name="Ghai R."/>
            <person name="Kavagutti S V."/>
        </authorList>
    </citation>
    <scope>NUCLEOTIDE SEQUENCE</scope>
</reference>
<dbReference type="EMBL" id="LR796428">
    <property type="protein sequence ID" value="CAB4144731.1"/>
    <property type="molecule type" value="Genomic_DNA"/>
</dbReference>
<evidence type="ECO:0000313" key="3">
    <source>
        <dbReference type="EMBL" id="CAB4189889.1"/>
    </source>
</evidence>
<feature type="region of interest" description="Disordered" evidence="1">
    <location>
        <begin position="45"/>
        <end position="71"/>
    </location>
</feature>